<feature type="transmembrane region" description="Helical" evidence="1">
    <location>
        <begin position="109"/>
        <end position="128"/>
    </location>
</feature>
<dbReference type="InterPro" id="IPR016460">
    <property type="entry name" value="COPB1"/>
</dbReference>
<dbReference type="GO" id="GO:0005737">
    <property type="term" value="C:cytoplasm"/>
    <property type="evidence" value="ECO:0007669"/>
    <property type="project" value="InterPro"/>
</dbReference>
<name>A0A368PXC0_SETIT</name>
<sequence length="421" mass="46680">MENTSPCGDFWMIMADLESKNPVANITAMNQASVLIAGGKIPEPLLVMVRIFTVSEQLTVVKIICIFFRSSPGIINDTWCVRAFASLMLSPHATVVCACAGALPSLSLVVPGFAFAVAIAYCNILIAFPPQSLLQIPSVVLMLDRLKQISTTMVGHSRFDDLAMDVLGALANCNFAVQKKVLNLAVSLLTPGNISNVLRLLKNELDLAATADIPIEYQQMLEEAIRECHSAYPDSIMQFVQHPKYLVFIDCICYIKDIMDRNPMLRAQLLEGLLRALRHVKSSAVGSADAISFLFNDLLARRDTEKEILKGRGVEDDYMLPINYYGVKDRDAQGDHLKPWLMEMEEPFFVHIGLTQQEDGSYTIASSSKSSSSSEDVFRFIPSLDHTDNLHFLVHSGDALLADFVENILSNIEEKAKEFLQ</sequence>
<dbReference type="OrthoDB" id="668263at2759"/>
<dbReference type="InterPro" id="IPR016024">
    <property type="entry name" value="ARM-type_fold"/>
</dbReference>
<proteinExistence type="predicted"/>
<dbReference type="GO" id="GO:0006886">
    <property type="term" value="P:intracellular protein transport"/>
    <property type="evidence" value="ECO:0007669"/>
    <property type="project" value="InterPro"/>
</dbReference>
<protein>
    <recommendedName>
        <fullName evidence="3">Coatomer beta subunit</fullName>
    </recommendedName>
</protein>
<evidence type="ECO:0008006" key="3">
    <source>
        <dbReference type="Google" id="ProtNLM"/>
    </source>
</evidence>
<reference evidence="2" key="1">
    <citation type="journal article" date="2012" name="Nat. Biotechnol.">
        <title>Reference genome sequence of the model plant Setaria.</title>
        <authorList>
            <person name="Bennetzen J.L."/>
            <person name="Schmutz J."/>
            <person name="Wang H."/>
            <person name="Percifield R."/>
            <person name="Hawkins J."/>
            <person name="Pontaroli A.C."/>
            <person name="Estep M."/>
            <person name="Feng L."/>
            <person name="Vaughn J.N."/>
            <person name="Grimwood J."/>
            <person name="Jenkins J."/>
            <person name="Barry K."/>
            <person name="Lindquist E."/>
            <person name="Hellsten U."/>
            <person name="Deshpande S."/>
            <person name="Wang X."/>
            <person name="Wu X."/>
            <person name="Mitros T."/>
            <person name="Triplett J."/>
            <person name="Yang X."/>
            <person name="Ye C.Y."/>
            <person name="Mauro-Herrera M."/>
            <person name="Wang L."/>
            <person name="Li P."/>
            <person name="Sharma M."/>
            <person name="Sharma R."/>
            <person name="Ronald P.C."/>
            <person name="Panaud O."/>
            <person name="Kellogg E.A."/>
            <person name="Brutnell T.P."/>
            <person name="Doust A.N."/>
            <person name="Tuskan G.A."/>
            <person name="Rokhsar D."/>
            <person name="Devos K.M."/>
        </authorList>
    </citation>
    <scope>NUCLEOTIDE SEQUENCE [LARGE SCALE GENOMIC DNA]</scope>
    <source>
        <strain evidence="2">Yugu1</strain>
    </source>
</reference>
<dbReference type="EMBL" id="CM003529">
    <property type="protein sequence ID" value="RCV10289.1"/>
    <property type="molecule type" value="Genomic_DNA"/>
</dbReference>
<reference evidence="2" key="2">
    <citation type="submission" date="2015-07" db="EMBL/GenBank/DDBJ databases">
        <authorList>
            <person name="Noorani M."/>
        </authorList>
    </citation>
    <scope>NUCLEOTIDE SEQUENCE</scope>
    <source>
        <strain evidence="2">Yugu1</strain>
    </source>
</reference>
<dbReference type="PANTHER" id="PTHR10635:SF3">
    <property type="entry name" value="COATOMER SUBUNIT BETA-1"/>
    <property type="match status" value="1"/>
</dbReference>
<dbReference type="PANTHER" id="PTHR10635">
    <property type="entry name" value="COATOMER SUBUNIT BETA"/>
    <property type="match status" value="1"/>
</dbReference>
<keyword evidence="1" id="KW-0812">Transmembrane</keyword>
<keyword evidence="1" id="KW-1133">Transmembrane helix</keyword>
<dbReference type="InterPro" id="IPR011989">
    <property type="entry name" value="ARM-like"/>
</dbReference>
<dbReference type="STRING" id="4555.A0A368PXC0"/>
<dbReference type="SUPFAM" id="SSF48371">
    <property type="entry name" value="ARM repeat"/>
    <property type="match status" value="1"/>
</dbReference>
<organism evidence="2">
    <name type="scientific">Setaria italica</name>
    <name type="common">Foxtail millet</name>
    <name type="synonym">Panicum italicum</name>
    <dbReference type="NCBI Taxonomy" id="4555"/>
    <lineage>
        <taxon>Eukaryota</taxon>
        <taxon>Viridiplantae</taxon>
        <taxon>Streptophyta</taxon>
        <taxon>Embryophyta</taxon>
        <taxon>Tracheophyta</taxon>
        <taxon>Spermatophyta</taxon>
        <taxon>Magnoliopsida</taxon>
        <taxon>Liliopsida</taxon>
        <taxon>Poales</taxon>
        <taxon>Poaceae</taxon>
        <taxon>PACMAD clade</taxon>
        <taxon>Panicoideae</taxon>
        <taxon>Panicodae</taxon>
        <taxon>Paniceae</taxon>
        <taxon>Cenchrinae</taxon>
        <taxon>Setaria</taxon>
    </lineage>
</organism>
<dbReference type="AlphaFoldDB" id="A0A368PXC0"/>
<evidence type="ECO:0000256" key="1">
    <source>
        <dbReference type="SAM" id="Phobius"/>
    </source>
</evidence>
<gene>
    <name evidence="2" type="ORF">SETIT_2G100500v2</name>
</gene>
<keyword evidence="1" id="KW-0472">Membrane</keyword>
<accession>A0A368PXC0</accession>
<evidence type="ECO:0000313" key="2">
    <source>
        <dbReference type="EMBL" id="RCV10289.1"/>
    </source>
</evidence>
<dbReference type="Gene3D" id="1.25.10.10">
    <property type="entry name" value="Leucine-rich Repeat Variant"/>
    <property type="match status" value="1"/>
</dbReference>